<reference evidence="7 8" key="1">
    <citation type="submission" date="2016-04" db="EMBL/GenBank/DDBJ databases">
        <title>Complete genome seqeunce of Leptospira alstonii serovar Room22.</title>
        <authorList>
            <person name="Nally J.E."/>
            <person name="Bayles D.O."/>
            <person name="Hurley D."/>
            <person name="Fanning S."/>
            <person name="McMahon B.J."/>
            <person name="Arent Z."/>
        </authorList>
    </citation>
    <scope>NUCLEOTIDE SEQUENCE [LARGE SCALE GENOMIC DNA]</scope>
    <source>
        <strain evidence="7 8">GWTS #1</strain>
    </source>
</reference>
<keyword evidence="8" id="KW-1185">Reference proteome</keyword>
<dbReference type="PANTHER" id="PTHR43280:SF29">
    <property type="entry name" value="ARAC-FAMILY TRANSCRIPTIONAL REGULATOR"/>
    <property type="match status" value="1"/>
</dbReference>
<keyword evidence="5" id="KW-0472">Membrane</keyword>
<evidence type="ECO:0000256" key="3">
    <source>
        <dbReference type="ARBA" id="ARBA00023163"/>
    </source>
</evidence>
<keyword evidence="4" id="KW-0175">Coiled coil</keyword>
<dbReference type="SMART" id="SM00342">
    <property type="entry name" value="HTH_ARAC"/>
    <property type="match status" value="1"/>
</dbReference>
<dbReference type="GO" id="GO:0003700">
    <property type="term" value="F:DNA-binding transcription factor activity"/>
    <property type="evidence" value="ECO:0007669"/>
    <property type="project" value="InterPro"/>
</dbReference>
<dbReference type="AlphaFoldDB" id="A0A1D7UTV3"/>
<dbReference type="PROSITE" id="PS00041">
    <property type="entry name" value="HTH_ARAC_FAMILY_1"/>
    <property type="match status" value="1"/>
</dbReference>
<feature type="transmembrane region" description="Helical" evidence="5">
    <location>
        <begin position="209"/>
        <end position="229"/>
    </location>
</feature>
<dbReference type="EMBL" id="CP015217">
    <property type="protein sequence ID" value="AOP33039.1"/>
    <property type="molecule type" value="Genomic_DNA"/>
</dbReference>
<evidence type="ECO:0000313" key="8">
    <source>
        <dbReference type="Proteomes" id="UP000094197"/>
    </source>
</evidence>
<dbReference type="InterPro" id="IPR018060">
    <property type="entry name" value="HTH_AraC"/>
</dbReference>
<feature type="coiled-coil region" evidence="4">
    <location>
        <begin position="257"/>
        <end position="287"/>
    </location>
</feature>
<dbReference type="Proteomes" id="UP000094197">
    <property type="component" value="Chromosome 1"/>
</dbReference>
<proteinExistence type="predicted"/>
<keyword evidence="1" id="KW-0805">Transcription regulation</keyword>
<evidence type="ECO:0000259" key="6">
    <source>
        <dbReference type="PROSITE" id="PS01124"/>
    </source>
</evidence>
<dbReference type="InterPro" id="IPR018062">
    <property type="entry name" value="HTH_AraC-typ_CS"/>
</dbReference>
<organism evidence="7 8">
    <name type="scientific">Leptospira tipperaryensis</name>
    <dbReference type="NCBI Taxonomy" id="2564040"/>
    <lineage>
        <taxon>Bacteria</taxon>
        <taxon>Pseudomonadati</taxon>
        <taxon>Spirochaetota</taxon>
        <taxon>Spirochaetia</taxon>
        <taxon>Leptospirales</taxon>
        <taxon>Leptospiraceae</taxon>
        <taxon>Leptospira</taxon>
    </lineage>
</organism>
<feature type="transmembrane region" description="Helical" evidence="5">
    <location>
        <begin position="72"/>
        <end position="91"/>
    </location>
</feature>
<keyword evidence="3" id="KW-0804">Transcription</keyword>
<feature type="transmembrane region" description="Helical" evidence="5">
    <location>
        <begin position="149"/>
        <end position="170"/>
    </location>
</feature>
<dbReference type="RefSeq" id="WP_069606283.1">
    <property type="nucleotide sequence ID" value="NZ_CP015217.1"/>
</dbReference>
<name>A0A1D7UTV3_9LEPT</name>
<sequence length="365" mass="42182">MHPILAPDLFWLGLQFLIQLGPGYCILLFFVELAKHKRGEEFTGMFFLALLMASVESRIGFVSIPGTGAYPFLWIFFFSSLLAMGPALLLVSGRMLQFVLEKKIPLKRHFFPAYLAILCELIFFLSPVGSRSELIQDAFVNRGKSPISLLIGIGYLHLTFYCFYSVYLFWKSFREIDFHLSRLASWILLITISAVQLSGIGFYLDFPNLFVLASILMTFGNGLVFVFTARYPNFFNSLKLELQQKRYEKTQLGGLNLDAIRTRLNELMEEERIYRDEELRMQDLAEKLLITPHQLSRILNELYEKNFNEFVNGYRVKEAKKILLEEPEKTILSIGFEVGFNTKSTFNAQFLKIAGMTPAEWRKKI</sequence>
<evidence type="ECO:0000256" key="4">
    <source>
        <dbReference type="SAM" id="Coils"/>
    </source>
</evidence>
<dbReference type="Pfam" id="PF12833">
    <property type="entry name" value="HTH_18"/>
    <property type="match status" value="1"/>
</dbReference>
<feature type="transmembrane region" description="Helical" evidence="5">
    <location>
        <begin position="182"/>
        <end position="203"/>
    </location>
</feature>
<dbReference type="SUPFAM" id="SSF46689">
    <property type="entry name" value="Homeodomain-like"/>
    <property type="match status" value="1"/>
</dbReference>
<evidence type="ECO:0000313" key="7">
    <source>
        <dbReference type="EMBL" id="AOP33039.1"/>
    </source>
</evidence>
<evidence type="ECO:0000256" key="5">
    <source>
        <dbReference type="SAM" id="Phobius"/>
    </source>
</evidence>
<dbReference type="InterPro" id="IPR009057">
    <property type="entry name" value="Homeodomain-like_sf"/>
</dbReference>
<keyword evidence="5" id="KW-0812">Transmembrane</keyword>
<feature type="transmembrane region" description="Helical" evidence="5">
    <location>
        <begin position="12"/>
        <end position="34"/>
    </location>
</feature>
<dbReference type="KEGG" id="laj:A0128_03680"/>
<dbReference type="OrthoDB" id="340731at2"/>
<dbReference type="PANTHER" id="PTHR43280">
    <property type="entry name" value="ARAC-FAMILY TRANSCRIPTIONAL REGULATOR"/>
    <property type="match status" value="1"/>
</dbReference>
<gene>
    <name evidence="7" type="ORF">A0128_03680</name>
</gene>
<feature type="transmembrane region" description="Helical" evidence="5">
    <location>
        <begin position="46"/>
        <end position="66"/>
    </location>
</feature>
<accession>A0A1D7UTV3</accession>
<dbReference type="GO" id="GO:0043565">
    <property type="term" value="F:sequence-specific DNA binding"/>
    <property type="evidence" value="ECO:0007669"/>
    <property type="project" value="InterPro"/>
</dbReference>
<dbReference type="PROSITE" id="PS01124">
    <property type="entry name" value="HTH_ARAC_FAMILY_2"/>
    <property type="match status" value="1"/>
</dbReference>
<evidence type="ECO:0000256" key="2">
    <source>
        <dbReference type="ARBA" id="ARBA00023125"/>
    </source>
</evidence>
<feature type="domain" description="HTH araC/xylS-type" evidence="6">
    <location>
        <begin position="258"/>
        <end position="364"/>
    </location>
</feature>
<dbReference type="Gene3D" id="1.10.10.60">
    <property type="entry name" value="Homeodomain-like"/>
    <property type="match status" value="2"/>
</dbReference>
<evidence type="ECO:0000256" key="1">
    <source>
        <dbReference type="ARBA" id="ARBA00023015"/>
    </source>
</evidence>
<keyword evidence="2" id="KW-0238">DNA-binding</keyword>
<feature type="transmembrane region" description="Helical" evidence="5">
    <location>
        <begin position="111"/>
        <end position="129"/>
    </location>
</feature>
<keyword evidence="5" id="KW-1133">Transmembrane helix</keyword>
<protein>
    <recommendedName>
        <fullName evidence="6">HTH araC/xylS-type domain-containing protein</fullName>
    </recommendedName>
</protein>